<feature type="domain" description="HD" evidence="4">
    <location>
        <begin position="23"/>
        <end position="64"/>
    </location>
</feature>
<keyword evidence="2" id="KW-0378">Hydrolase</keyword>
<dbReference type="GO" id="GO:0005737">
    <property type="term" value="C:cytoplasm"/>
    <property type="evidence" value="ECO:0007669"/>
    <property type="project" value="TreeGrafter"/>
</dbReference>
<sequence length="80" mass="8967">MFGRFFLVLLCSCFTKQGKIVITTFDTVMVMKMAIIHDLAECIVGDLTPYCGVSVEEKHAQEEFAWTSKTGENIPSDTSR</sequence>
<evidence type="ECO:0000313" key="5">
    <source>
        <dbReference type="EMBL" id="VDL88169.1"/>
    </source>
</evidence>
<evidence type="ECO:0000256" key="2">
    <source>
        <dbReference type="ARBA" id="ARBA00022801"/>
    </source>
</evidence>
<feature type="non-terminal residue" evidence="5">
    <location>
        <position position="80"/>
    </location>
</feature>
<feature type="chain" id="PRO_5018246679" description="HD domain-containing protein" evidence="3">
    <location>
        <begin position="19"/>
        <end position="80"/>
    </location>
</feature>
<dbReference type="InterPro" id="IPR039356">
    <property type="entry name" value="YfbR/HDDC2"/>
</dbReference>
<dbReference type="SUPFAM" id="SSF109604">
    <property type="entry name" value="HD-domain/PDEase-like"/>
    <property type="match status" value="1"/>
</dbReference>
<name>A0A3P7BNR1_SCHSO</name>
<reference evidence="5 6" key="1">
    <citation type="submission" date="2018-11" db="EMBL/GenBank/DDBJ databases">
        <authorList>
            <consortium name="Pathogen Informatics"/>
        </authorList>
    </citation>
    <scope>NUCLEOTIDE SEQUENCE [LARGE SCALE GENOMIC DNA]</scope>
    <source>
        <strain evidence="5 6">NST_G2</strain>
    </source>
</reference>
<dbReference type="OrthoDB" id="10254258at2759"/>
<dbReference type="AlphaFoldDB" id="A0A3P7BNR1"/>
<gene>
    <name evidence="5" type="ORF">SSLN_LOCUS1784</name>
</gene>
<dbReference type="Gene3D" id="1.10.3210.10">
    <property type="entry name" value="Hypothetical protein af1432"/>
    <property type="match status" value="1"/>
</dbReference>
<dbReference type="PANTHER" id="PTHR11845">
    <property type="entry name" value="5'-DEOXYNUCLEOTIDASE HDDC2"/>
    <property type="match status" value="1"/>
</dbReference>
<keyword evidence="6" id="KW-1185">Reference proteome</keyword>
<dbReference type="EMBL" id="UYSU01007046">
    <property type="protein sequence ID" value="VDL88169.1"/>
    <property type="molecule type" value="Genomic_DNA"/>
</dbReference>
<organism evidence="5 6">
    <name type="scientific">Schistocephalus solidus</name>
    <name type="common">Tapeworm</name>
    <dbReference type="NCBI Taxonomy" id="70667"/>
    <lineage>
        <taxon>Eukaryota</taxon>
        <taxon>Metazoa</taxon>
        <taxon>Spiralia</taxon>
        <taxon>Lophotrochozoa</taxon>
        <taxon>Platyhelminthes</taxon>
        <taxon>Cestoda</taxon>
        <taxon>Eucestoda</taxon>
        <taxon>Diphyllobothriidea</taxon>
        <taxon>Diphyllobothriidae</taxon>
        <taxon>Schistocephalus</taxon>
    </lineage>
</organism>
<dbReference type="GO" id="GO:0046872">
    <property type="term" value="F:metal ion binding"/>
    <property type="evidence" value="ECO:0007669"/>
    <property type="project" value="UniProtKB-KW"/>
</dbReference>
<dbReference type="GO" id="GO:0002953">
    <property type="term" value="F:5'-deoxynucleotidase activity"/>
    <property type="evidence" value="ECO:0007669"/>
    <property type="project" value="InterPro"/>
</dbReference>
<protein>
    <recommendedName>
        <fullName evidence="4">HD domain-containing protein</fullName>
    </recommendedName>
</protein>
<dbReference type="Pfam" id="PF13023">
    <property type="entry name" value="HD_3"/>
    <property type="match status" value="1"/>
</dbReference>
<evidence type="ECO:0000256" key="1">
    <source>
        <dbReference type="ARBA" id="ARBA00022723"/>
    </source>
</evidence>
<dbReference type="PANTHER" id="PTHR11845:SF13">
    <property type="entry name" value="5'-DEOXYNUCLEOTIDASE HDDC2"/>
    <property type="match status" value="1"/>
</dbReference>
<keyword evidence="1" id="KW-0479">Metal-binding</keyword>
<evidence type="ECO:0000313" key="6">
    <source>
        <dbReference type="Proteomes" id="UP000275846"/>
    </source>
</evidence>
<evidence type="ECO:0000259" key="4">
    <source>
        <dbReference type="Pfam" id="PF13023"/>
    </source>
</evidence>
<evidence type="ECO:0000256" key="3">
    <source>
        <dbReference type="SAM" id="SignalP"/>
    </source>
</evidence>
<accession>A0A3P7BNR1</accession>
<dbReference type="STRING" id="70667.A0A3P7BNR1"/>
<dbReference type="InterPro" id="IPR006674">
    <property type="entry name" value="HD_domain"/>
</dbReference>
<feature type="signal peptide" evidence="3">
    <location>
        <begin position="1"/>
        <end position="18"/>
    </location>
</feature>
<keyword evidence="3" id="KW-0732">Signal</keyword>
<dbReference type="Proteomes" id="UP000275846">
    <property type="component" value="Unassembled WGS sequence"/>
</dbReference>
<proteinExistence type="predicted"/>